<dbReference type="AlphaFoldDB" id="A0A5D2BNU9"/>
<feature type="chain" id="PRO_5023066804" description="Prolamin-like domain-containing protein" evidence="2">
    <location>
        <begin position="23"/>
        <end position="159"/>
    </location>
</feature>
<evidence type="ECO:0000256" key="1">
    <source>
        <dbReference type="ARBA" id="ARBA00022729"/>
    </source>
</evidence>
<organism evidence="4 5">
    <name type="scientific">Gossypium darwinii</name>
    <name type="common">Darwin's cotton</name>
    <name type="synonym">Gossypium barbadense var. darwinii</name>
    <dbReference type="NCBI Taxonomy" id="34276"/>
    <lineage>
        <taxon>Eukaryota</taxon>
        <taxon>Viridiplantae</taxon>
        <taxon>Streptophyta</taxon>
        <taxon>Embryophyta</taxon>
        <taxon>Tracheophyta</taxon>
        <taxon>Spermatophyta</taxon>
        <taxon>Magnoliopsida</taxon>
        <taxon>eudicotyledons</taxon>
        <taxon>Gunneridae</taxon>
        <taxon>Pentapetalae</taxon>
        <taxon>rosids</taxon>
        <taxon>malvids</taxon>
        <taxon>Malvales</taxon>
        <taxon>Malvaceae</taxon>
        <taxon>Malvoideae</taxon>
        <taxon>Gossypium</taxon>
    </lineage>
</organism>
<gene>
    <name evidence="4" type="ORF">ES288_D08G274900v1</name>
</gene>
<reference evidence="4 5" key="1">
    <citation type="submission" date="2019-06" db="EMBL/GenBank/DDBJ databases">
        <title>WGS assembly of Gossypium darwinii.</title>
        <authorList>
            <person name="Chen Z.J."/>
            <person name="Sreedasyam A."/>
            <person name="Ando A."/>
            <person name="Song Q."/>
            <person name="De L."/>
            <person name="Hulse-Kemp A."/>
            <person name="Ding M."/>
            <person name="Ye W."/>
            <person name="Kirkbride R."/>
            <person name="Jenkins J."/>
            <person name="Plott C."/>
            <person name="Lovell J."/>
            <person name="Lin Y.-M."/>
            <person name="Vaughn R."/>
            <person name="Liu B."/>
            <person name="Li W."/>
            <person name="Simpson S."/>
            <person name="Scheffler B."/>
            <person name="Saski C."/>
            <person name="Grover C."/>
            <person name="Hu G."/>
            <person name="Conover J."/>
            <person name="Carlson J."/>
            <person name="Shu S."/>
            <person name="Boston L."/>
            <person name="Williams M."/>
            <person name="Peterson D."/>
            <person name="Mcgee K."/>
            <person name="Jones D."/>
            <person name="Wendel J."/>
            <person name="Stelly D."/>
            <person name="Grimwood J."/>
            <person name="Schmutz J."/>
        </authorList>
    </citation>
    <scope>NUCLEOTIDE SEQUENCE [LARGE SCALE GENOMIC DNA]</scope>
    <source>
        <strain evidence="4">1808015.09</strain>
    </source>
</reference>
<name>A0A5D2BNU9_GOSDA</name>
<dbReference type="EMBL" id="CM017708">
    <property type="protein sequence ID" value="TYG59094.1"/>
    <property type="molecule type" value="Genomic_DNA"/>
</dbReference>
<proteinExistence type="predicted"/>
<evidence type="ECO:0000259" key="3">
    <source>
        <dbReference type="Pfam" id="PF05617"/>
    </source>
</evidence>
<dbReference type="Proteomes" id="UP000323506">
    <property type="component" value="Chromosome D08"/>
</dbReference>
<dbReference type="InterPro" id="IPR008502">
    <property type="entry name" value="Prolamin-like"/>
</dbReference>
<protein>
    <recommendedName>
        <fullName evidence="3">Prolamin-like domain-containing protein</fullName>
    </recommendedName>
</protein>
<dbReference type="Pfam" id="PF05617">
    <property type="entry name" value="Prolamin_like"/>
    <property type="match status" value="1"/>
</dbReference>
<keyword evidence="5" id="KW-1185">Reference proteome</keyword>
<feature type="domain" description="Prolamin-like" evidence="3">
    <location>
        <begin position="96"/>
        <end position="150"/>
    </location>
</feature>
<evidence type="ECO:0000256" key="2">
    <source>
        <dbReference type="SAM" id="SignalP"/>
    </source>
</evidence>
<accession>A0A5D2BNU9</accession>
<evidence type="ECO:0000313" key="5">
    <source>
        <dbReference type="Proteomes" id="UP000323506"/>
    </source>
</evidence>
<evidence type="ECO:0000313" key="4">
    <source>
        <dbReference type="EMBL" id="TYG59094.1"/>
    </source>
</evidence>
<keyword evidence="1 2" id="KW-0732">Signal</keyword>
<sequence length="159" mass="17937">MNGVLLISLFVLSFSTILFNQSFSIRDNYVYDNHPAVQSNNFSPLFPCIWLIDTILQPLLNFPPFFSSPPPSEPTRSPAENHRADECRQILFKNVDTNCYLEILKSFGAHKVLLQSDCCRKIMPVPDDCFNEILFPSDRGVASKLKSYCSKKLAAAPST</sequence>
<feature type="signal peptide" evidence="2">
    <location>
        <begin position="1"/>
        <end position="22"/>
    </location>
</feature>